<name>A0A4Q8QK15_9FLAO</name>
<feature type="domain" description="Glycosyl transferase family 1" evidence="1">
    <location>
        <begin position="185"/>
        <end position="339"/>
    </location>
</feature>
<comment type="caution">
    <text evidence="3">The sequence shown here is derived from an EMBL/GenBank/DDBJ whole genome shotgun (WGS) entry which is preliminary data.</text>
</comment>
<keyword evidence="4" id="KW-1185">Reference proteome</keyword>
<dbReference type="PANTHER" id="PTHR12526">
    <property type="entry name" value="GLYCOSYLTRANSFERASE"/>
    <property type="match status" value="1"/>
</dbReference>
<dbReference type="EMBL" id="SGIU01000001">
    <property type="protein sequence ID" value="TAI48576.1"/>
    <property type="molecule type" value="Genomic_DNA"/>
</dbReference>
<dbReference type="GO" id="GO:0016757">
    <property type="term" value="F:glycosyltransferase activity"/>
    <property type="evidence" value="ECO:0007669"/>
    <property type="project" value="InterPro"/>
</dbReference>
<accession>A0A4Q8QK15</accession>
<dbReference type="OrthoDB" id="798298at2"/>
<feature type="domain" description="Glycosyltransferase subfamily 4-like N-terminal" evidence="2">
    <location>
        <begin position="14"/>
        <end position="176"/>
    </location>
</feature>
<sequence>MKKKISFVIGSLSPGGAERVVTTLANELSKSYIVYIITLVKSEPYYQVNENVKILYCKESIAPSKNPLQAITSNFQLYRKISSIVKEEKIQLLLGFITSANILTILASKRNRIPCIVSERIFPLFEKTPKMWKTLRRLLYRKSDFLVVQTEEIKDYFKPNVPEKKIIILPNPIAPEITNSVDFTSKKENVILNVGRLTPQKSQDTLIKAFSRIDNKDWQLVIIGEGEKRKEYELLIGELNLENKVQLVGNTNNMPYYYNKASIFAFPSKYEGFPNALLEAMHFGLPCISTDCPTGPSKLITDGENGFLIPIESQKQLEERLNTLISNKSFREQLGNEAVKSTTYFEVGPVTNQWKSVIEKLIQKIKTKAL</sequence>
<dbReference type="Pfam" id="PF13439">
    <property type="entry name" value="Glyco_transf_4"/>
    <property type="match status" value="1"/>
</dbReference>
<dbReference type="AlphaFoldDB" id="A0A4Q8QK15"/>
<dbReference type="Pfam" id="PF00534">
    <property type="entry name" value="Glycos_transf_1"/>
    <property type="match status" value="1"/>
</dbReference>
<keyword evidence="3" id="KW-0808">Transferase</keyword>
<gene>
    <name evidence="3" type="ORF">EW142_01880</name>
</gene>
<organism evidence="3 4">
    <name type="scientific">Flagellimonas allohymeniacidonis</name>
    <dbReference type="NCBI Taxonomy" id="2517819"/>
    <lineage>
        <taxon>Bacteria</taxon>
        <taxon>Pseudomonadati</taxon>
        <taxon>Bacteroidota</taxon>
        <taxon>Flavobacteriia</taxon>
        <taxon>Flavobacteriales</taxon>
        <taxon>Flavobacteriaceae</taxon>
        <taxon>Flagellimonas</taxon>
    </lineage>
</organism>
<dbReference type="InterPro" id="IPR001296">
    <property type="entry name" value="Glyco_trans_1"/>
</dbReference>
<dbReference type="SUPFAM" id="SSF53756">
    <property type="entry name" value="UDP-Glycosyltransferase/glycogen phosphorylase"/>
    <property type="match status" value="1"/>
</dbReference>
<evidence type="ECO:0000259" key="1">
    <source>
        <dbReference type="Pfam" id="PF00534"/>
    </source>
</evidence>
<evidence type="ECO:0000259" key="2">
    <source>
        <dbReference type="Pfam" id="PF13439"/>
    </source>
</evidence>
<dbReference type="InterPro" id="IPR028098">
    <property type="entry name" value="Glyco_trans_4-like_N"/>
</dbReference>
<dbReference type="Gene3D" id="3.40.50.2000">
    <property type="entry name" value="Glycogen Phosphorylase B"/>
    <property type="match status" value="2"/>
</dbReference>
<dbReference type="Proteomes" id="UP000291981">
    <property type="component" value="Unassembled WGS sequence"/>
</dbReference>
<dbReference type="CDD" id="cd03820">
    <property type="entry name" value="GT4_AmsD-like"/>
    <property type="match status" value="1"/>
</dbReference>
<evidence type="ECO:0000313" key="3">
    <source>
        <dbReference type="EMBL" id="TAI48576.1"/>
    </source>
</evidence>
<evidence type="ECO:0000313" key="4">
    <source>
        <dbReference type="Proteomes" id="UP000291981"/>
    </source>
</evidence>
<protein>
    <submittedName>
        <fullName evidence="3">Glycosyltransferase family 4 protein</fullName>
    </submittedName>
</protein>
<proteinExistence type="predicted"/>
<dbReference type="RefSeq" id="WP_130608858.1">
    <property type="nucleotide sequence ID" value="NZ_SGIU01000001.1"/>
</dbReference>
<dbReference type="PANTHER" id="PTHR12526:SF630">
    <property type="entry name" value="GLYCOSYLTRANSFERASE"/>
    <property type="match status" value="1"/>
</dbReference>
<reference evidence="3 4" key="1">
    <citation type="submission" date="2019-02" db="EMBL/GenBank/DDBJ databases">
        <title>Draft genome sequence of Muricauda sp. 176CP4-71.</title>
        <authorList>
            <person name="Park J.-S."/>
        </authorList>
    </citation>
    <scope>NUCLEOTIDE SEQUENCE [LARGE SCALE GENOMIC DNA]</scope>
    <source>
        <strain evidence="3 4">176CP4-71</strain>
    </source>
</reference>